<organism evidence="1 2">
    <name type="scientific">Blautia segnis</name>
    <dbReference type="NCBI Taxonomy" id="2763030"/>
    <lineage>
        <taxon>Bacteria</taxon>
        <taxon>Bacillati</taxon>
        <taxon>Bacillota</taxon>
        <taxon>Clostridia</taxon>
        <taxon>Lachnospirales</taxon>
        <taxon>Lachnospiraceae</taxon>
        <taxon>Blautia</taxon>
    </lineage>
</organism>
<keyword evidence="2" id="KW-1185">Reference proteome</keyword>
<protein>
    <submittedName>
        <fullName evidence="1">Uncharacterized protein</fullName>
    </submittedName>
</protein>
<name>A0A8I0ABB6_9FIRM</name>
<evidence type="ECO:0000313" key="2">
    <source>
        <dbReference type="Proteomes" id="UP000652847"/>
    </source>
</evidence>
<dbReference type="Proteomes" id="UP000652847">
    <property type="component" value="Unassembled WGS sequence"/>
</dbReference>
<accession>A0A8I0ABB6</accession>
<dbReference type="EMBL" id="JACOOT010000002">
    <property type="protein sequence ID" value="MBC5649572.1"/>
    <property type="molecule type" value="Genomic_DNA"/>
</dbReference>
<proteinExistence type="predicted"/>
<dbReference type="RefSeq" id="WP_186900665.1">
    <property type="nucleotide sequence ID" value="NZ_JACOOT010000002.1"/>
</dbReference>
<evidence type="ECO:0000313" key="1">
    <source>
        <dbReference type="EMBL" id="MBC5649572.1"/>
    </source>
</evidence>
<dbReference type="AlphaFoldDB" id="A0A8I0ABB6"/>
<comment type="caution">
    <text evidence="1">The sequence shown here is derived from an EMBL/GenBank/DDBJ whole genome shotgun (WGS) entry which is preliminary data.</text>
</comment>
<gene>
    <name evidence="1" type="ORF">H8S54_00150</name>
</gene>
<sequence length="45" mass="5521">MFLNRQEQDSRRCHYPPKADVWQQVDERLLCRCQYYPSAFAQNTK</sequence>
<reference evidence="1 2" key="1">
    <citation type="submission" date="2020-08" db="EMBL/GenBank/DDBJ databases">
        <title>Genome public.</title>
        <authorList>
            <person name="Liu C."/>
            <person name="Sun Q."/>
        </authorList>
    </citation>
    <scope>NUCLEOTIDE SEQUENCE [LARGE SCALE GENOMIC DNA]</scope>
    <source>
        <strain evidence="1 2">BX17</strain>
    </source>
</reference>